<dbReference type="InterPro" id="IPR010982">
    <property type="entry name" value="Lambda_DNA-bd_dom_sf"/>
</dbReference>
<proteinExistence type="predicted"/>
<dbReference type="InterPro" id="IPR001387">
    <property type="entry name" value="Cro/C1-type_HTH"/>
</dbReference>
<dbReference type="CDD" id="cd00093">
    <property type="entry name" value="HTH_XRE"/>
    <property type="match status" value="1"/>
</dbReference>
<sequence>MGFPERLKMLRENTDVTQDELAKYLQVSRSTIAGYETKNRQPDYEKLFMIARFFNVSTDYLISGKQSVSVESFETDNSIDDRLVQYQLRTLYAHLSDKSKLDLLEYARLLSLRDKGK</sequence>
<evidence type="ECO:0000256" key="1">
    <source>
        <dbReference type="ARBA" id="ARBA00023125"/>
    </source>
</evidence>
<comment type="caution">
    <text evidence="3">The sequence shown here is derived from an EMBL/GenBank/DDBJ whole genome shotgun (WGS) entry which is preliminary data.</text>
</comment>
<dbReference type="PROSITE" id="PS50943">
    <property type="entry name" value="HTH_CROC1"/>
    <property type="match status" value="1"/>
</dbReference>
<gene>
    <name evidence="3" type="ORF">FLB61_01320</name>
</gene>
<feature type="domain" description="HTH cro/C1-type" evidence="2">
    <location>
        <begin position="7"/>
        <end position="61"/>
    </location>
</feature>
<reference evidence="3 4" key="1">
    <citation type="journal article" date="2020" name="New Microbes New Infect">
        <title>Sellimonas caecigallum sp. nov., description and genome sequence of a new member of the Sellimonas genus isolated from the cecum of feral chicken.</title>
        <authorList>
            <person name="Wongkuna S."/>
            <person name="Ghimire S."/>
            <person name="Antony L."/>
            <person name="Chankhamhaengdecha S."/>
            <person name="Janvilisri T."/>
            <person name="Scaria J."/>
        </authorList>
    </citation>
    <scope>NUCLEOTIDE SEQUENCE [LARGE SCALE GENOMIC DNA]</scope>
    <source>
        <strain evidence="3 4">SW451</strain>
    </source>
</reference>
<organism evidence="3 4">
    <name type="scientific">Sellimonas caecigallum</name>
    <dbReference type="NCBI Taxonomy" id="2592333"/>
    <lineage>
        <taxon>Bacteria</taxon>
        <taxon>Bacillati</taxon>
        <taxon>Bacillota</taxon>
        <taxon>Clostridia</taxon>
        <taxon>Lachnospirales</taxon>
        <taxon>Lachnospiraceae</taxon>
        <taxon>Sellimonas</taxon>
    </lineage>
</organism>
<dbReference type="RefSeq" id="WP_087200277.1">
    <property type="nucleotide sequence ID" value="NZ_CP173660.1"/>
</dbReference>
<evidence type="ECO:0000313" key="3">
    <source>
        <dbReference type="EMBL" id="MBY0757752.1"/>
    </source>
</evidence>
<evidence type="ECO:0000259" key="2">
    <source>
        <dbReference type="PROSITE" id="PS50943"/>
    </source>
</evidence>
<keyword evidence="1" id="KW-0238">DNA-binding</keyword>
<protein>
    <submittedName>
        <fullName evidence="3">Helix-turn-helix transcriptional regulator</fullName>
    </submittedName>
</protein>
<dbReference type="PANTHER" id="PTHR46558">
    <property type="entry name" value="TRACRIPTIONAL REGULATORY PROTEIN-RELATED-RELATED"/>
    <property type="match status" value="1"/>
</dbReference>
<evidence type="ECO:0000313" key="4">
    <source>
        <dbReference type="Proteomes" id="UP000779049"/>
    </source>
</evidence>
<dbReference type="SUPFAM" id="SSF47413">
    <property type="entry name" value="lambda repressor-like DNA-binding domains"/>
    <property type="match status" value="1"/>
</dbReference>
<dbReference type="SMART" id="SM00530">
    <property type="entry name" value="HTH_XRE"/>
    <property type="match status" value="1"/>
</dbReference>
<dbReference type="PANTHER" id="PTHR46558:SF11">
    <property type="entry name" value="HTH-TYPE TRANSCRIPTIONAL REGULATOR XRE"/>
    <property type="match status" value="1"/>
</dbReference>
<dbReference type="Pfam" id="PF01381">
    <property type="entry name" value="HTH_3"/>
    <property type="match status" value="1"/>
</dbReference>
<accession>A0ABS7L468</accession>
<dbReference type="Gene3D" id="1.10.260.40">
    <property type="entry name" value="lambda repressor-like DNA-binding domains"/>
    <property type="match status" value="1"/>
</dbReference>
<name>A0ABS7L468_9FIRM</name>
<dbReference type="EMBL" id="VIRV01000001">
    <property type="protein sequence ID" value="MBY0757752.1"/>
    <property type="molecule type" value="Genomic_DNA"/>
</dbReference>
<dbReference type="Proteomes" id="UP000779049">
    <property type="component" value="Unassembled WGS sequence"/>
</dbReference>
<keyword evidence="4" id="KW-1185">Reference proteome</keyword>